<evidence type="ECO:0000313" key="4">
    <source>
        <dbReference type="Proteomes" id="UP000092671"/>
    </source>
</evidence>
<organism evidence="3 4">
    <name type="scientific">Moraxella nonliquefaciens</name>
    <dbReference type="NCBI Taxonomy" id="478"/>
    <lineage>
        <taxon>Bacteria</taxon>
        <taxon>Pseudomonadati</taxon>
        <taxon>Pseudomonadota</taxon>
        <taxon>Gammaproteobacteria</taxon>
        <taxon>Moraxellales</taxon>
        <taxon>Moraxellaceae</taxon>
        <taxon>Moraxella</taxon>
    </lineage>
</organism>
<dbReference type="OrthoDB" id="6402092at2"/>
<feature type="transmembrane region" description="Helical" evidence="2">
    <location>
        <begin position="55"/>
        <end position="71"/>
    </location>
</feature>
<reference evidence="3 4" key="1">
    <citation type="submission" date="2016-06" db="EMBL/GenBank/DDBJ databases">
        <title>Draft genome of Moraxella nonliquefaciens CCUG 60284.</title>
        <authorList>
            <person name="Salva-Serra F."/>
            <person name="Engstrom-Jakobsson H."/>
            <person name="Thorell K."/>
            <person name="Gonzales-Siles L."/>
            <person name="Karlsson R."/>
            <person name="Boulund F."/>
            <person name="Engstrand L."/>
            <person name="Kristiansson E."/>
            <person name="Moore E."/>
        </authorList>
    </citation>
    <scope>NUCLEOTIDE SEQUENCE [LARGE SCALE GENOMIC DNA]</scope>
    <source>
        <strain evidence="3 4">CCUG 60284</strain>
    </source>
</reference>
<dbReference type="RefSeq" id="WP_066892814.1">
    <property type="nucleotide sequence ID" value="NZ_LZDN01000007.1"/>
</dbReference>
<comment type="caution">
    <text evidence="3">The sequence shown here is derived from an EMBL/GenBank/DDBJ whole genome shotgun (WGS) entry which is preliminary data.</text>
</comment>
<accession>A0A1B8PKB9</accession>
<dbReference type="AlphaFoldDB" id="A0A1B8PKB9"/>
<keyword evidence="2" id="KW-0812">Transmembrane</keyword>
<keyword evidence="2" id="KW-0472">Membrane</keyword>
<gene>
    <name evidence="3" type="ORF">A9Z60_07965</name>
</gene>
<protein>
    <submittedName>
        <fullName evidence="3">Uncharacterized protein</fullName>
    </submittedName>
</protein>
<evidence type="ECO:0000313" key="3">
    <source>
        <dbReference type="EMBL" id="OBX51109.1"/>
    </source>
</evidence>
<feature type="coiled-coil region" evidence="1">
    <location>
        <begin position="78"/>
        <end position="112"/>
    </location>
</feature>
<evidence type="ECO:0000256" key="2">
    <source>
        <dbReference type="SAM" id="Phobius"/>
    </source>
</evidence>
<dbReference type="EMBL" id="LZDN01000007">
    <property type="protein sequence ID" value="OBX51109.1"/>
    <property type="molecule type" value="Genomic_DNA"/>
</dbReference>
<keyword evidence="1" id="KW-0175">Coiled coil</keyword>
<sequence length="303" mass="35138">MLFGYSKNKGCFSKIINPITCLCRYFDKSLNDVIAFTVPVIVGVLANFAVSQYQWVIPTIIVMVAITIYAMRQAHIDKNELLSKNQLLLSEKENLDQEKRDLLEDIDALKGSFRLLNENYIESHLKFISDNIGSDKNHRISVYFENDDSFYILGRFSSNPTYKRKHTIKFAINKGALSKTWESGSFCDFKCKSFKKAEKTYLKYQKQHYGFDEDKIRKSNMKSCSFIGYAIQDNGTPIGVILFESVEQDLSYFNNSIKEKFLEYEFILSKIVRSGKHYSHIIHYDNNNNPENEFLQKMGGKNV</sequence>
<keyword evidence="2" id="KW-1133">Transmembrane helix</keyword>
<feature type="transmembrane region" description="Helical" evidence="2">
    <location>
        <begin position="33"/>
        <end position="49"/>
    </location>
</feature>
<dbReference type="Proteomes" id="UP000092671">
    <property type="component" value="Unassembled WGS sequence"/>
</dbReference>
<proteinExistence type="predicted"/>
<name>A0A1B8PKB9_MORNO</name>
<evidence type="ECO:0000256" key="1">
    <source>
        <dbReference type="SAM" id="Coils"/>
    </source>
</evidence>